<gene>
    <name evidence="6" type="ORF">H4C75_25810</name>
</gene>
<dbReference type="InterPro" id="IPR013096">
    <property type="entry name" value="Cupin_2"/>
</dbReference>
<dbReference type="Proteomes" id="UP000541770">
    <property type="component" value="Unassembled WGS sequence"/>
</dbReference>
<dbReference type="Gene3D" id="1.10.10.60">
    <property type="entry name" value="Homeodomain-like"/>
    <property type="match status" value="1"/>
</dbReference>
<reference evidence="6 7" key="1">
    <citation type="submission" date="2020-07" db="EMBL/GenBank/DDBJ databases">
        <title>Diversity of carbapenemase encoding genes among Pseudomonas putida group clinical isolates in a tertiary Brazilian hospital.</title>
        <authorList>
            <person name="Alberto-Lei F."/>
            <person name="Nodari C.S."/>
            <person name="Streling A.P."/>
            <person name="Paulino J.T."/>
            <person name="Bessa-Neto F.O."/>
            <person name="Cayo R."/>
            <person name="Gales A.C."/>
        </authorList>
    </citation>
    <scope>NUCLEOTIDE SEQUENCE [LARGE SCALE GENOMIC DNA]</scope>
    <source>
        <strain evidence="6 7">14802</strain>
    </source>
</reference>
<proteinExistence type="predicted"/>
<evidence type="ECO:0000256" key="3">
    <source>
        <dbReference type="ARBA" id="ARBA00023163"/>
    </source>
</evidence>
<evidence type="ECO:0000259" key="5">
    <source>
        <dbReference type="PROSITE" id="PS01124"/>
    </source>
</evidence>
<dbReference type="Pfam" id="PF07883">
    <property type="entry name" value="Cupin_2"/>
    <property type="match status" value="1"/>
</dbReference>
<dbReference type="SUPFAM" id="SSF46689">
    <property type="entry name" value="Homeodomain-like"/>
    <property type="match status" value="2"/>
</dbReference>
<evidence type="ECO:0000313" key="6">
    <source>
        <dbReference type="EMBL" id="MBA6068157.1"/>
    </source>
</evidence>
<accession>A0A7W2JZT7</accession>
<dbReference type="InterPro" id="IPR050204">
    <property type="entry name" value="AraC_XylS_family_regulators"/>
</dbReference>
<dbReference type="InterPro" id="IPR009057">
    <property type="entry name" value="Homeodomain-like_sf"/>
</dbReference>
<sequence>MTAAPLLSLRHYRHDLIAHSHDHSQLVFGLGGRLDFEVDGRGGRVGRQDLMVVPAGAHHTCGSPEGSHCLVLDVPGGHWLGEHLGEHADNSRRLLDRPGPLGLDSRQQQQLVDWLAASPVDDPLIARQGAVLLLASLNPQVGAPVLASRRLPYAAFDRHIEQHAAYPLQVADLARLAGLSSARLHARFASERGMTPMDYIRERRLAMARRLLRETLLPVGEVAARVGYGSQSAFSAAVMRAFGCTPLALRRESGDNGREVGDRHS</sequence>
<comment type="function">
    <text evidence="4">Regulatory protein of the TOL plasmid xyl operons. XylS activates the xylXYZLTEGFJQKIH operon required for the degradation of toluene, m-xylene and p-xylene.</text>
</comment>
<evidence type="ECO:0000256" key="4">
    <source>
        <dbReference type="ARBA" id="ARBA00037345"/>
    </source>
</evidence>
<dbReference type="RefSeq" id="WP_182324953.1">
    <property type="nucleotide sequence ID" value="NZ_JACGDE010000026.1"/>
</dbReference>
<dbReference type="EMBL" id="JACGDE010000026">
    <property type="protein sequence ID" value="MBA6068157.1"/>
    <property type="molecule type" value="Genomic_DNA"/>
</dbReference>
<name>A0A7W2JZT7_9PSED</name>
<organism evidence="6 7">
    <name type="scientific">Pseudomonas mosselii</name>
    <dbReference type="NCBI Taxonomy" id="78327"/>
    <lineage>
        <taxon>Bacteria</taxon>
        <taxon>Pseudomonadati</taxon>
        <taxon>Pseudomonadota</taxon>
        <taxon>Gammaproteobacteria</taxon>
        <taxon>Pseudomonadales</taxon>
        <taxon>Pseudomonadaceae</taxon>
        <taxon>Pseudomonas</taxon>
    </lineage>
</organism>
<dbReference type="PANTHER" id="PTHR46796:SF10">
    <property type="entry name" value="TRANSCRIPTIONAL ACTIVATOR FEAR"/>
    <property type="match status" value="1"/>
</dbReference>
<dbReference type="GO" id="GO:0003700">
    <property type="term" value="F:DNA-binding transcription factor activity"/>
    <property type="evidence" value="ECO:0007669"/>
    <property type="project" value="InterPro"/>
</dbReference>
<dbReference type="PANTHER" id="PTHR46796">
    <property type="entry name" value="HTH-TYPE TRANSCRIPTIONAL ACTIVATOR RHAS-RELATED"/>
    <property type="match status" value="1"/>
</dbReference>
<dbReference type="AlphaFoldDB" id="A0A7W2JZT7"/>
<dbReference type="InterPro" id="IPR014710">
    <property type="entry name" value="RmlC-like_jellyroll"/>
</dbReference>
<dbReference type="InterPro" id="IPR011051">
    <property type="entry name" value="RmlC_Cupin_sf"/>
</dbReference>
<evidence type="ECO:0000256" key="2">
    <source>
        <dbReference type="ARBA" id="ARBA00023125"/>
    </source>
</evidence>
<keyword evidence="3" id="KW-0804">Transcription</keyword>
<evidence type="ECO:0000313" key="7">
    <source>
        <dbReference type="Proteomes" id="UP000541770"/>
    </source>
</evidence>
<keyword evidence="1" id="KW-0805">Transcription regulation</keyword>
<protein>
    <submittedName>
        <fullName evidence="6">AraC family transcriptional regulator</fullName>
    </submittedName>
</protein>
<dbReference type="SUPFAM" id="SSF51182">
    <property type="entry name" value="RmlC-like cupins"/>
    <property type="match status" value="1"/>
</dbReference>
<dbReference type="SMART" id="SM00342">
    <property type="entry name" value="HTH_ARAC"/>
    <property type="match status" value="1"/>
</dbReference>
<dbReference type="Pfam" id="PF12833">
    <property type="entry name" value="HTH_18"/>
    <property type="match status" value="1"/>
</dbReference>
<dbReference type="PROSITE" id="PS01124">
    <property type="entry name" value="HTH_ARAC_FAMILY_2"/>
    <property type="match status" value="1"/>
</dbReference>
<dbReference type="Gene3D" id="2.60.120.10">
    <property type="entry name" value="Jelly Rolls"/>
    <property type="match status" value="1"/>
</dbReference>
<feature type="domain" description="HTH araC/xylS-type" evidence="5">
    <location>
        <begin position="154"/>
        <end position="252"/>
    </location>
</feature>
<comment type="caution">
    <text evidence="6">The sequence shown here is derived from an EMBL/GenBank/DDBJ whole genome shotgun (WGS) entry which is preliminary data.</text>
</comment>
<evidence type="ECO:0000256" key="1">
    <source>
        <dbReference type="ARBA" id="ARBA00023015"/>
    </source>
</evidence>
<dbReference type="GO" id="GO:0043565">
    <property type="term" value="F:sequence-specific DNA binding"/>
    <property type="evidence" value="ECO:0007669"/>
    <property type="project" value="InterPro"/>
</dbReference>
<keyword evidence="2" id="KW-0238">DNA-binding</keyword>
<dbReference type="InterPro" id="IPR018060">
    <property type="entry name" value="HTH_AraC"/>
</dbReference>